<dbReference type="VEuPathDB" id="TriTrypDB:LdBPK_230030.1"/>
<reference evidence="2" key="2">
    <citation type="submission" date="2019-02" db="EMBL/GenBank/DDBJ databases">
        <title>FDA dAtabase for Regulatory Grade micrObial Sequences (FDA-ARGOS): Supporting development and validation of Infectious Disease Dx tests.</title>
        <authorList>
            <person name="Duncan R."/>
            <person name="Fisher C."/>
            <person name="Tallon L.J."/>
            <person name="Sadzewicz L."/>
            <person name="Sengamalay N."/>
            <person name="Ott S."/>
            <person name="Godinez A."/>
            <person name="Nagaraj S."/>
            <person name="Nadendla S."/>
            <person name="Sichtig H."/>
        </authorList>
    </citation>
    <scope>NUCLEOTIDE SEQUENCE</scope>
    <source>
        <strain evidence="2">FDAARGOS_360</strain>
    </source>
</reference>
<name>A0A504XQY0_LEIDO</name>
<protein>
    <submittedName>
        <fullName evidence="1">Hypothetical_protein_conserved</fullName>
    </submittedName>
</protein>
<reference evidence="3" key="1">
    <citation type="submission" date="2019-02" db="EMBL/GenBank/DDBJ databases">
        <title>FDA dAtabase for Regulatory Grade micrObial Sequences (FDA-ARGOS): Supporting development and validation of Infectious Disease Dx tests.</title>
        <authorList>
            <person name="Duncan R."/>
            <person name="Fisher C."/>
            <person name="Tallon L."/>
            <person name="Sadzewicz L."/>
            <person name="Sengamalay N."/>
            <person name="Ott S."/>
            <person name="Godinez A."/>
            <person name="Nagaraj S."/>
            <person name="Vavikolanu K."/>
            <person name="Vyas G."/>
            <person name="Nadendla S."/>
            <person name="Aluvathingal J."/>
            <person name="Sichtig H."/>
        </authorList>
    </citation>
    <scope>NUCLEOTIDE SEQUENCE [LARGE SCALE GENOMIC DNA]</scope>
    <source>
        <strain evidence="3">FDAARGOS_360</strain>
    </source>
</reference>
<dbReference type="Proteomes" id="UP000601710">
    <property type="component" value="Chromosome 23"/>
</dbReference>
<evidence type="ECO:0000313" key="2">
    <source>
        <dbReference type="EMBL" id="TPP51422.1"/>
    </source>
</evidence>
<dbReference type="VEuPathDB" id="TriTrypDB:LDHU3_23.0050"/>
<accession>A0A504XQY0</accession>
<organism evidence="2 3">
    <name type="scientific">Leishmania donovani</name>
    <dbReference type="NCBI Taxonomy" id="5661"/>
    <lineage>
        <taxon>Eukaryota</taxon>
        <taxon>Discoba</taxon>
        <taxon>Euglenozoa</taxon>
        <taxon>Kinetoplastea</taxon>
        <taxon>Metakinetoplastina</taxon>
        <taxon>Trypanosomatida</taxon>
        <taxon>Trypanosomatidae</taxon>
        <taxon>Leishmaniinae</taxon>
        <taxon>Leishmania</taxon>
    </lineage>
</organism>
<dbReference type="EMBL" id="RHLD01000023">
    <property type="protein sequence ID" value="TPP51422.1"/>
    <property type="molecule type" value="Genomic_DNA"/>
</dbReference>
<dbReference type="EMBL" id="LR812643">
    <property type="protein sequence ID" value="CAC5430135.1"/>
    <property type="molecule type" value="Genomic_DNA"/>
</dbReference>
<reference evidence="1" key="3">
    <citation type="submission" date="2020-06" db="EMBL/GenBank/DDBJ databases">
        <authorList>
            <person name="Camacho E."/>
            <person name="Gonzalez-de la Fuente S."/>
            <person name="Rastrojo A."/>
            <person name="Peiro-Pastor R."/>
            <person name="Solana JC."/>
            <person name="Tabera L."/>
            <person name="Gamarro F."/>
            <person name="Carrasco-Ramiro F."/>
            <person name="Requena JM."/>
            <person name="Aguado B."/>
        </authorList>
    </citation>
    <scope>NUCLEOTIDE SEQUENCE</scope>
</reference>
<evidence type="ECO:0000313" key="3">
    <source>
        <dbReference type="Proteomes" id="UP000318821"/>
    </source>
</evidence>
<gene>
    <name evidence="2" type="ORF">CGC20_18570</name>
    <name evidence="1" type="ORF">LDHU3_23.0050</name>
</gene>
<dbReference type="AlphaFoldDB" id="A0A504XQY0"/>
<dbReference type="VEuPathDB" id="TriTrypDB:LdCL_230005200"/>
<evidence type="ECO:0000313" key="1">
    <source>
        <dbReference type="EMBL" id="CAC5430135.1"/>
    </source>
</evidence>
<proteinExistence type="predicted"/>
<dbReference type="Proteomes" id="UP000318821">
    <property type="component" value="Unassembled WGS sequence"/>
</dbReference>
<sequence>MADVKVTFAFVTPRSINCCAAAQCNDESTVDVSETLSGAPQHDLRAAIIKVLDYDTGHSRVFCMTYPHGTRMRSVCKSLADAMAASAGEMVCFTPPPMPADRVLRLCAMRVLEPGDNVPDVLFCQKAAAPRQCAVALSSWMLVNVLLCGNDGVLSVGHLPCVVQVPGASITKDGICSSLCALLRMGLECERYLRSCALFCCTVERKSIVLRDPFHDGGCPSQVAIIYGAVDVGDVVLVSAALPCAAVEARPSVLQAVVVRRFAEDGVTLFDVKEVDTAVVLEGLTCTQLVPL</sequence>